<accession>A0A136J0E2</accession>
<dbReference type="STRING" id="196109.A0A136J0E2"/>
<organism evidence="2 3">
    <name type="scientific">Microdochium bolleyi</name>
    <dbReference type="NCBI Taxonomy" id="196109"/>
    <lineage>
        <taxon>Eukaryota</taxon>
        <taxon>Fungi</taxon>
        <taxon>Dikarya</taxon>
        <taxon>Ascomycota</taxon>
        <taxon>Pezizomycotina</taxon>
        <taxon>Sordariomycetes</taxon>
        <taxon>Xylariomycetidae</taxon>
        <taxon>Xylariales</taxon>
        <taxon>Microdochiaceae</taxon>
        <taxon>Microdochium</taxon>
    </lineage>
</organism>
<protein>
    <recommendedName>
        <fullName evidence="4">Integral membrane protein</fullName>
    </recommendedName>
</protein>
<dbReference type="OrthoDB" id="5324692at2759"/>
<evidence type="ECO:0008006" key="4">
    <source>
        <dbReference type="Google" id="ProtNLM"/>
    </source>
</evidence>
<keyword evidence="3" id="KW-1185">Reference proteome</keyword>
<sequence>MLFDPFQQQRVGAAQEPPAVTRCIDSPIAFATDWYWHPDVPQFLVCSRCYVDHIFKTKFRSFFDNKRLGDDGSARVCSFSHPRMRDRLFPRAVSSGSMNEALDWMQMREAIPNCRGINGVRGPDAAGLIWYKPRQNDSIPGFICCQGCFEDRVMCNPQLAEHEFVRSQPQQLQDHWACDFASPYLQREYEKCSAAEKGDGTIQSTWHDFCREARARLSMPLCAGFQVTSTYHRTWFVPDDQKLHDLVLCEACYCDNVLHSGEEDQWRTAPEITEATDGRLVRCAMGMPNVRTAMKRAADLGDFKAFWASVSQVVGKPFCSPDGTAHGEWFTLSPTERGPAQQQQPDEFRVCGACRAGIFEVLQVTDVLEPMTAGSGHGSEIRPSDASPLLCSLNPYHSRSTNHLALIYEAFLTRSATSLSSYANEYASIPPCARDTREFATQQQGRLTRKWYGWYNCTICPECFHDFVVRGGHESLTASMELHNQALPGTDEDGGNNNTHGQTHGSATAMCELYSPRMRNLFVSCAQASPPDPSALLHFSSAQRRLVYMETVPQIVDMLSMLSIGLEDNRRKNTASSHTSSDSNDLHRITSQFQYPPPSTAAAVATRPTPGAPRGSHARVGVPPQPPAMLAPVTMGYGFAYRQILMAAQHDRQLWGALLDKTGGLAPHVVLGELERRWRSVE</sequence>
<feature type="compositionally biased region" description="Polar residues" evidence="1">
    <location>
        <begin position="574"/>
        <end position="594"/>
    </location>
</feature>
<proteinExistence type="predicted"/>
<feature type="region of interest" description="Disordered" evidence="1">
    <location>
        <begin position="572"/>
        <end position="623"/>
    </location>
</feature>
<reference evidence="3" key="1">
    <citation type="submission" date="2016-02" db="EMBL/GenBank/DDBJ databases">
        <title>Draft genome sequence of Microdochium bolleyi, a fungal endophyte of beachgrass.</title>
        <authorList>
            <consortium name="DOE Joint Genome Institute"/>
            <person name="David A.S."/>
            <person name="May G."/>
            <person name="Haridas S."/>
            <person name="Lim J."/>
            <person name="Wang M."/>
            <person name="Labutti K."/>
            <person name="Lipzen A."/>
            <person name="Barry K."/>
            <person name="Grigoriev I.V."/>
        </authorList>
    </citation>
    <scope>NUCLEOTIDE SEQUENCE [LARGE SCALE GENOMIC DNA]</scope>
    <source>
        <strain evidence="3">J235TASD1</strain>
    </source>
</reference>
<evidence type="ECO:0000313" key="2">
    <source>
        <dbReference type="EMBL" id="KXJ90486.1"/>
    </source>
</evidence>
<dbReference type="InParanoid" id="A0A136J0E2"/>
<name>A0A136J0E2_9PEZI</name>
<dbReference type="AlphaFoldDB" id="A0A136J0E2"/>
<evidence type="ECO:0000313" key="3">
    <source>
        <dbReference type="Proteomes" id="UP000070501"/>
    </source>
</evidence>
<evidence type="ECO:0000256" key="1">
    <source>
        <dbReference type="SAM" id="MobiDB-lite"/>
    </source>
</evidence>
<dbReference type="Proteomes" id="UP000070501">
    <property type="component" value="Unassembled WGS sequence"/>
</dbReference>
<gene>
    <name evidence="2" type="ORF">Micbo1qcDRAFT_164072</name>
</gene>
<dbReference type="EMBL" id="KQ964252">
    <property type="protein sequence ID" value="KXJ90486.1"/>
    <property type="molecule type" value="Genomic_DNA"/>
</dbReference>